<dbReference type="Proteomes" id="UP000032679">
    <property type="component" value="Unassembled WGS sequence"/>
</dbReference>
<dbReference type="OrthoDB" id="7274716at2"/>
<protein>
    <submittedName>
        <fullName evidence="1">Uncharacterized protein</fullName>
    </submittedName>
</protein>
<proteinExistence type="predicted"/>
<accession>A0A0D6MN77</accession>
<keyword evidence="2" id="KW-1185">Reference proteome</keyword>
<comment type="caution">
    <text evidence="1">The sequence shown here is derived from an EMBL/GenBank/DDBJ whole genome shotgun (WGS) entry which is preliminary data.</text>
</comment>
<dbReference type="AlphaFoldDB" id="A0A0D6MN77"/>
<dbReference type="STRING" id="1231623.Tasa_031_068"/>
<name>A0A0D6MN77_9PROT</name>
<evidence type="ECO:0000313" key="2">
    <source>
        <dbReference type="Proteomes" id="UP000032679"/>
    </source>
</evidence>
<sequence>MGHNYAKPLTAEARLARILQRLPEDWSVSIDRPAGGLWQVTVEKPNGEPYTGSEQPTLVDALEEAWRQAR</sequence>
<evidence type="ECO:0000313" key="1">
    <source>
        <dbReference type="EMBL" id="GAN54850.1"/>
    </source>
</evidence>
<reference evidence="1 2" key="1">
    <citation type="submission" date="2012-10" db="EMBL/GenBank/DDBJ databases">
        <title>Genome sequencing of Tanticharoenia sakaeratensis NBRC 103193.</title>
        <authorList>
            <person name="Azuma Y."/>
            <person name="Hadano H."/>
            <person name="Hirakawa H."/>
            <person name="Matsushita K."/>
        </authorList>
    </citation>
    <scope>NUCLEOTIDE SEQUENCE [LARGE SCALE GENOMIC DNA]</scope>
    <source>
        <strain evidence="1 2">NBRC 103193</strain>
    </source>
</reference>
<organism evidence="1 2">
    <name type="scientific">Tanticharoenia sakaeratensis NBRC 103193</name>
    <dbReference type="NCBI Taxonomy" id="1231623"/>
    <lineage>
        <taxon>Bacteria</taxon>
        <taxon>Pseudomonadati</taxon>
        <taxon>Pseudomonadota</taxon>
        <taxon>Alphaproteobacteria</taxon>
        <taxon>Acetobacterales</taxon>
        <taxon>Acetobacteraceae</taxon>
        <taxon>Tanticharoenia</taxon>
    </lineage>
</organism>
<gene>
    <name evidence="1" type="ORF">Tasa_031_068</name>
</gene>
<dbReference type="RefSeq" id="WP_048849505.1">
    <property type="nucleotide sequence ID" value="NZ_BALE01000031.1"/>
</dbReference>
<dbReference type="EMBL" id="BALE01000031">
    <property type="protein sequence ID" value="GAN54850.1"/>
    <property type="molecule type" value="Genomic_DNA"/>
</dbReference>